<comment type="caution">
    <text evidence="1">The sequence shown here is derived from an EMBL/GenBank/DDBJ whole genome shotgun (WGS) entry which is preliminary data.</text>
</comment>
<evidence type="ECO:0000313" key="1">
    <source>
        <dbReference type="EMBL" id="KAI0059494.1"/>
    </source>
</evidence>
<reference evidence="1" key="1">
    <citation type="submission" date="2021-03" db="EMBL/GenBank/DDBJ databases">
        <authorList>
            <consortium name="DOE Joint Genome Institute"/>
            <person name="Ahrendt S."/>
            <person name="Looney B.P."/>
            <person name="Miyauchi S."/>
            <person name="Morin E."/>
            <person name="Drula E."/>
            <person name="Courty P.E."/>
            <person name="Chicoki N."/>
            <person name="Fauchery L."/>
            <person name="Kohler A."/>
            <person name="Kuo A."/>
            <person name="Labutti K."/>
            <person name="Pangilinan J."/>
            <person name="Lipzen A."/>
            <person name="Riley R."/>
            <person name="Andreopoulos W."/>
            <person name="He G."/>
            <person name="Johnson J."/>
            <person name="Barry K.W."/>
            <person name="Grigoriev I.V."/>
            <person name="Nagy L."/>
            <person name="Hibbett D."/>
            <person name="Henrissat B."/>
            <person name="Matheny P.B."/>
            <person name="Labbe J."/>
            <person name="Martin F."/>
        </authorList>
    </citation>
    <scope>NUCLEOTIDE SEQUENCE</scope>
    <source>
        <strain evidence="1">HHB10654</strain>
    </source>
</reference>
<accession>A0ACB8SSL7</accession>
<dbReference type="EMBL" id="MU277226">
    <property type="protein sequence ID" value="KAI0059494.1"/>
    <property type="molecule type" value="Genomic_DNA"/>
</dbReference>
<keyword evidence="2" id="KW-1185">Reference proteome</keyword>
<evidence type="ECO:0000313" key="2">
    <source>
        <dbReference type="Proteomes" id="UP000814140"/>
    </source>
</evidence>
<organism evidence="1 2">
    <name type="scientific">Artomyces pyxidatus</name>
    <dbReference type="NCBI Taxonomy" id="48021"/>
    <lineage>
        <taxon>Eukaryota</taxon>
        <taxon>Fungi</taxon>
        <taxon>Dikarya</taxon>
        <taxon>Basidiomycota</taxon>
        <taxon>Agaricomycotina</taxon>
        <taxon>Agaricomycetes</taxon>
        <taxon>Russulales</taxon>
        <taxon>Auriscalpiaceae</taxon>
        <taxon>Artomyces</taxon>
    </lineage>
</organism>
<protein>
    <submittedName>
        <fullName evidence="1">Uncharacterized protein</fullName>
    </submittedName>
</protein>
<name>A0ACB8SSL7_9AGAM</name>
<reference evidence="1" key="2">
    <citation type="journal article" date="2022" name="New Phytol.">
        <title>Evolutionary transition to the ectomycorrhizal habit in the genomes of a hyperdiverse lineage of mushroom-forming fungi.</title>
        <authorList>
            <person name="Looney B."/>
            <person name="Miyauchi S."/>
            <person name="Morin E."/>
            <person name="Drula E."/>
            <person name="Courty P.E."/>
            <person name="Kohler A."/>
            <person name="Kuo A."/>
            <person name="LaButti K."/>
            <person name="Pangilinan J."/>
            <person name="Lipzen A."/>
            <person name="Riley R."/>
            <person name="Andreopoulos W."/>
            <person name="He G."/>
            <person name="Johnson J."/>
            <person name="Nolan M."/>
            <person name="Tritt A."/>
            <person name="Barry K.W."/>
            <person name="Grigoriev I.V."/>
            <person name="Nagy L.G."/>
            <person name="Hibbett D."/>
            <person name="Henrissat B."/>
            <person name="Matheny P.B."/>
            <person name="Labbe J."/>
            <person name="Martin F.M."/>
        </authorList>
    </citation>
    <scope>NUCLEOTIDE SEQUENCE</scope>
    <source>
        <strain evidence="1">HHB10654</strain>
    </source>
</reference>
<sequence length="344" mass="37426">MLRQSQRQLVFRCSSAHYSSSTPPRLDAAVTPASTASAQPPPPARLLYRRPLASSLGGIVINNTPVSNKSETAKNPENAAPTRRRDQSASPMSGQRNADNSRDNRRAGMRPNVRRGPINLGWADSTVSTSFVSRLQEHSNAVKLAERSPQPSPTIQGSSAPVPVVVPTRAPVQEAPVKMVQRKRERRNQERERTAQTETVGKAEKKKHERKVSTQQAREPRGPAEVPDVTVSPSLQDQMAALDKTNLSALFGAQQPRAPVSTRGRVKKTKTASSLIGLRVKTVLERTAGDYTRYASKSLGTKAPTPVTYAKHALATQRGLSLVQRRRALQIIGNLAVPAKEARA</sequence>
<proteinExistence type="predicted"/>
<gene>
    <name evidence="1" type="ORF">BV25DRAFT_1918513</name>
</gene>
<dbReference type="Proteomes" id="UP000814140">
    <property type="component" value="Unassembled WGS sequence"/>
</dbReference>